<gene>
    <name evidence="4" type="ORF">RHS04_00757</name>
</gene>
<dbReference type="PRINTS" id="PR00080">
    <property type="entry name" value="SDRFAMILY"/>
</dbReference>
<accession>A0A8H7HGS3</accession>
<dbReference type="Pfam" id="PF13561">
    <property type="entry name" value="adh_short_C2"/>
    <property type="match status" value="1"/>
</dbReference>
<sequence length="271" mass="29165">MPLTIDFSGQTVIISGGNRGIGAAIAETFAEAGANIALLYNTGETEASLHASSLEQKFKVTVKSYQCDTTVPARSAEVIAQAAQDFGRLDVLVCNAGVCKHIDAVDTPEEIVDWTLGVNVKGVFFLCQAVAKHWISVKQPGSIVVNSSMSGQIINTPQRQAIYNASKSAATQLVKAFAFEWAEHNIRVNAVSPGYVETEMTAMGNQEMQKVWLERTPLKRMASPAEIGKSVAFLGRYYLSAIVPKFTKFRIASGLSTYTTGSELLVDGGYS</sequence>
<dbReference type="InterPro" id="IPR036291">
    <property type="entry name" value="NAD(P)-bd_dom_sf"/>
</dbReference>
<name>A0A8H7HGS3_9AGAM</name>
<dbReference type="Proteomes" id="UP000650582">
    <property type="component" value="Unassembled WGS sequence"/>
</dbReference>
<evidence type="ECO:0000256" key="2">
    <source>
        <dbReference type="ARBA" id="ARBA00022857"/>
    </source>
</evidence>
<dbReference type="InterPro" id="IPR020904">
    <property type="entry name" value="Sc_DH/Rdtase_CS"/>
</dbReference>
<protein>
    <submittedName>
        <fullName evidence="4">Enoyl-(Acyl carrier protein) reductase</fullName>
    </submittedName>
</protein>
<dbReference type="SUPFAM" id="SSF51735">
    <property type="entry name" value="NAD(P)-binding Rossmann-fold domains"/>
    <property type="match status" value="1"/>
</dbReference>
<comment type="caution">
    <text evidence="4">The sequence shown here is derived from an EMBL/GenBank/DDBJ whole genome shotgun (WGS) entry which is preliminary data.</text>
</comment>
<dbReference type="PROSITE" id="PS00061">
    <property type="entry name" value="ADH_SHORT"/>
    <property type="match status" value="1"/>
</dbReference>
<dbReference type="FunFam" id="3.40.50.720:FF:000084">
    <property type="entry name" value="Short-chain dehydrogenase reductase"/>
    <property type="match status" value="1"/>
</dbReference>
<proteinExistence type="inferred from homology"/>
<dbReference type="GO" id="GO:0050664">
    <property type="term" value="F:oxidoreductase activity, acting on NAD(P)H, oxygen as acceptor"/>
    <property type="evidence" value="ECO:0007669"/>
    <property type="project" value="TreeGrafter"/>
</dbReference>
<evidence type="ECO:0000313" key="5">
    <source>
        <dbReference type="Proteomes" id="UP000650582"/>
    </source>
</evidence>
<dbReference type="AlphaFoldDB" id="A0A8H7HGS3"/>
<evidence type="ECO:0000256" key="3">
    <source>
        <dbReference type="ARBA" id="ARBA00023002"/>
    </source>
</evidence>
<keyword evidence="2" id="KW-0521">NADP</keyword>
<comment type="similarity">
    <text evidence="1">Belongs to the short-chain dehydrogenases/reductases (SDR) family.</text>
</comment>
<evidence type="ECO:0000256" key="1">
    <source>
        <dbReference type="ARBA" id="ARBA00006484"/>
    </source>
</evidence>
<dbReference type="EMBL" id="JACYCC010000021">
    <property type="protein sequence ID" value="KAF8685716.1"/>
    <property type="molecule type" value="Genomic_DNA"/>
</dbReference>
<dbReference type="PANTHER" id="PTHR43008">
    <property type="entry name" value="BENZIL REDUCTASE"/>
    <property type="match status" value="1"/>
</dbReference>
<reference evidence="4" key="1">
    <citation type="submission" date="2020-09" db="EMBL/GenBank/DDBJ databases">
        <title>Comparative genome analyses of four rice-infecting Rhizoctonia solani isolates reveal extensive enrichment of homogalacturonan modification genes.</title>
        <authorList>
            <person name="Lee D.-Y."/>
            <person name="Jeon J."/>
            <person name="Kim K.-T."/>
            <person name="Cheong K."/>
            <person name="Song H."/>
            <person name="Choi G."/>
            <person name="Ko J."/>
            <person name="Opiyo S.O."/>
            <person name="Zuo S."/>
            <person name="Madhav S."/>
            <person name="Lee Y.-H."/>
            <person name="Wang G.-L."/>
        </authorList>
    </citation>
    <scope>NUCLEOTIDE SEQUENCE</scope>
    <source>
        <strain evidence="4">AG1-IA YN-7</strain>
    </source>
</reference>
<keyword evidence="3" id="KW-0560">Oxidoreductase</keyword>
<evidence type="ECO:0000313" key="4">
    <source>
        <dbReference type="EMBL" id="KAF8685716.1"/>
    </source>
</evidence>
<dbReference type="Gene3D" id="3.40.50.720">
    <property type="entry name" value="NAD(P)-binding Rossmann-like Domain"/>
    <property type="match status" value="1"/>
</dbReference>
<dbReference type="GO" id="GO:0016616">
    <property type="term" value="F:oxidoreductase activity, acting on the CH-OH group of donors, NAD or NADP as acceptor"/>
    <property type="evidence" value="ECO:0007669"/>
    <property type="project" value="UniProtKB-ARBA"/>
</dbReference>
<organism evidence="4 5">
    <name type="scientific">Rhizoctonia solani</name>
    <dbReference type="NCBI Taxonomy" id="456999"/>
    <lineage>
        <taxon>Eukaryota</taxon>
        <taxon>Fungi</taxon>
        <taxon>Dikarya</taxon>
        <taxon>Basidiomycota</taxon>
        <taxon>Agaricomycotina</taxon>
        <taxon>Agaricomycetes</taxon>
        <taxon>Cantharellales</taxon>
        <taxon>Ceratobasidiaceae</taxon>
        <taxon>Rhizoctonia</taxon>
    </lineage>
</organism>
<dbReference type="PRINTS" id="PR00081">
    <property type="entry name" value="GDHRDH"/>
</dbReference>
<dbReference type="PANTHER" id="PTHR43008:SF4">
    <property type="entry name" value="CHAIN DEHYDROGENASE, PUTATIVE (AFU_ORTHOLOGUE AFUA_4G08710)-RELATED"/>
    <property type="match status" value="1"/>
</dbReference>
<dbReference type="InterPro" id="IPR002347">
    <property type="entry name" value="SDR_fam"/>
</dbReference>